<protein>
    <submittedName>
        <fullName evidence="3">Uncharacterized protein</fullName>
    </submittedName>
</protein>
<gene>
    <name evidence="3" type="ORF">Cvel_5567</name>
</gene>
<dbReference type="InterPro" id="IPR036770">
    <property type="entry name" value="Ankyrin_rpt-contain_sf"/>
</dbReference>
<dbReference type="Gene3D" id="1.25.40.20">
    <property type="entry name" value="Ankyrin repeat-containing domain"/>
    <property type="match status" value="1"/>
</dbReference>
<sequence length="702" mass="76566">MDASTVSAEDWGERTPNNGAPDSEGSSLARAFFYSVRQGGVKKAMDTLARLEENPTQSHGFKIATSGIEPFRFPNSNLITGEWPYCVFEERYGDTALHLAVRYRHVEMVEALLKTGYFFTHSRNDESQKASDLCVAEAEVKRPFSQTGAEKSILKLLTEHESRLARCVFHHRADSGETGNPPSPEENDLPLKLQLFYRVRAGDASAVAEVLESGELEMSNVTAGIKPHQFPSEYPGNFPYLAWPYCSFPSEGFGDTILTIAVKHQDLGMVKAIKKAVDPSVFSALCKAKNEAGVSAQDVASNKEGYEDPWTELFDPVGSSLTDLRSGSVSRLRLKPAEASSLIAREVGCGGEGCNPAGWGVPLDPEFVENLVKVTDVETGGMFPFAKIENIYPPSFFRDTPLRLESFFVPPPERKPKTIWVLINGHSDPEQVEYCQAMVEEWGDKLESRGDKVLDSLNCPSKVEIKRTLSKLITAAAADRSDIGIFGVCHGSEVTGAWVEFDPEQKEVEFGACDFVESGLFSPSGGVSSAQQLFFVFDSCFSALMGTELVRLAGKQRCVSPVCIVAASDEAERNFSVGFGTQALARHRALTTESVECLKTAMVEGTEGEETVILRRNYPRGFPELAIPDQVVDVKAGVTTVEVMNIATNLICLGPNLLLTFAEPFSRVSSITAVTANALTSAYTQQPPIPKKEDSPVPPPPL</sequence>
<dbReference type="SUPFAM" id="SSF48403">
    <property type="entry name" value="Ankyrin repeat"/>
    <property type="match status" value="1"/>
</dbReference>
<dbReference type="EMBL" id="CDMZ01001787">
    <property type="protein sequence ID" value="CEM37575.1"/>
    <property type="molecule type" value="Genomic_DNA"/>
</dbReference>
<proteinExistence type="predicted"/>
<dbReference type="AlphaFoldDB" id="A0A0G4H1S4"/>
<dbReference type="PROSITE" id="PS50297">
    <property type="entry name" value="ANK_REP_REGION"/>
    <property type="match status" value="1"/>
</dbReference>
<name>A0A0G4H1S4_9ALVE</name>
<dbReference type="PROSITE" id="PS50088">
    <property type="entry name" value="ANK_REPEAT"/>
    <property type="match status" value="1"/>
</dbReference>
<organism evidence="3">
    <name type="scientific">Chromera velia CCMP2878</name>
    <dbReference type="NCBI Taxonomy" id="1169474"/>
    <lineage>
        <taxon>Eukaryota</taxon>
        <taxon>Sar</taxon>
        <taxon>Alveolata</taxon>
        <taxon>Colpodellida</taxon>
        <taxon>Chromeraceae</taxon>
        <taxon>Chromera</taxon>
    </lineage>
</organism>
<evidence type="ECO:0000256" key="2">
    <source>
        <dbReference type="SAM" id="MobiDB-lite"/>
    </source>
</evidence>
<dbReference type="SMART" id="SM00248">
    <property type="entry name" value="ANK"/>
    <property type="match status" value="2"/>
</dbReference>
<accession>A0A0G4H1S4</accession>
<dbReference type="VEuPathDB" id="CryptoDB:Cvel_5567"/>
<evidence type="ECO:0000256" key="1">
    <source>
        <dbReference type="PROSITE-ProRule" id="PRU00023"/>
    </source>
</evidence>
<reference evidence="3" key="1">
    <citation type="submission" date="2014-11" db="EMBL/GenBank/DDBJ databases">
        <authorList>
            <person name="Otto D Thomas"/>
            <person name="Naeem Raeece"/>
        </authorList>
    </citation>
    <scope>NUCLEOTIDE SEQUENCE</scope>
</reference>
<dbReference type="Pfam" id="PF00023">
    <property type="entry name" value="Ank"/>
    <property type="match status" value="1"/>
</dbReference>
<feature type="repeat" description="ANK" evidence="1">
    <location>
        <begin position="92"/>
        <end position="116"/>
    </location>
</feature>
<feature type="region of interest" description="Disordered" evidence="2">
    <location>
        <begin position="1"/>
        <end position="25"/>
    </location>
</feature>
<dbReference type="InterPro" id="IPR002110">
    <property type="entry name" value="Ankyrin_rpt"/>
</dbReference>
<keyword evidence="1" id="KW-0040">ANK repeat</keyword>
<feature type="compositionally biased region" description="Polar residues" evidence="2">
    <location>
        <begin position="15"/>
        <end position="25"/>
    </location>
</feature>
<evidence type="ECO:0000313" key="3">
    <source>
        <dbReference type="EMBL" id="CEM37575.1"/>
    </source>
</evidence>